<dbReference type="Gene3D" id="3.40.50.720">
    <property type="entry name" value="NAD(P)-binding Rossmann-like Domain"/>
    <property type="match status" value="1"/>
</dbReference>
<name>A0A1T4PLI7_9FUSO</name>
<dbReference type="AlphaFoldDB" id="A0A1T4PLI7"/>
<dbReference type="Pfam" id="PF13241">
    <property type="entry name" value="NAD_binding_7"/>
    <property type="match status" value="1"/>
</dbReference>
<comment type="catalytic activity">
    <reaction evidence="6">
        <text>precorrin-2 + NAD(+) = sirohydrochlorin + NADH + 2 H(+)</text>
        <dbReference type="Rhea" id="RHEA:15613"/>
        <dbReference type="ChEBI" id="CHEBI:15378"/>
        <dbReference type="ChEBI" id="CHEBI:57540"/>
        <dbReference type="ChEBI" id="CHEBI:57945"/>
        <dbReference type="ChEBI" id="CHEBI:58351"/>
        <dbReference type="ChEBI" id="CHEBI:58827"/>
        <dbReference type="EC" id="1.3.1.76"/>
    </reaction>
</comment>
<dbReference type="InterPro" id="IPR006367">
    <property type="entry name" value="Sirohaem_synthase_N"/>
</dbReference>
<evidence type="ECO:0000313" key="8">
    <source>
        <dbReference type="Proteomes" id="UP000191153"/>
    </source>
</evidence>
<dbReference type="UniPathway" id="UPA00262">
    <property type="reaction ID" value="UER00222"/>
</dbReference>
<dbReference type="NCBIfam" id="TIGR01470">
    <property type="entry name" value="cysG_Nterm"/>
    <property type="match status" value="1"/>
</dbReference>
<evidence type="ECO:0000256" key="3">
    <source>
        <dbReference type="ARBA" id="ARBA00023002"/>
    </source>
</evidence>
<organism evidence="7 8">
    <name type="scientific">Cetobacterium ceti</name>
    <dbReference type="NCBI Taxonomy" id="180163"/>
    <lineage>
        <taxon>Bacteria</taxon>
        <taxon>Fusobacteriati</taxon>
        <taxon>Fusobacteriota</taxon>
        <taxon>Fusobacteriia</taxon>
        <taxon>Fusobacteriales</taxon>
        <taxon>Fusobacteriaceae</taxon>
        <taxon>Cetobacterium</taxon>
    </lineage>
</organism>
<reference evidence="7 8" key="1">
    <citation type="submission" date="2017-02" db="EMBL/GenBank/DDBJ databases">
        <authorList>
            <person name="Peterson S.W."/>
        </authorList>
    </citation>
    <scope>NUCLEOTIDE SEQUENCE [LARGE SCALE GENOMIC DNA]</scope>
    <source>
        <strain evidence="7 8">ATCC 700028</strain>
    </source>
</reference>
<evidence type="ECO:0000256" key="1">
    <source>
        <dbReference type="ARBA" id="ARBA00005010"/>
    </source>
</evidence>
<dbReference type="Proteomes" id="UP000191153">
    <property type="component" value="Unassembled WGS sequence"/>
</dbReference>
<dbReference type="RefSeq" id="WP_078694419.1">
    <property type="nucleotide sequence ID" value="NZ_FUWX01000015.1"/>
</dbReference>
<sequence>MLESKRYFPLFIDLNEKECLVVGGGKIALRKTKTLLDYGAKVTLVSPEIKEEFYSLPITIIKESFIVDYLNEKFLVVAATDNPPLNEMIYDICELKGILINNITSKVDMNARFGALVENDEFQIAISAKGDPKKSVALKKEIERFLDDYE</sequence>
<dbReference type="PANTHER" id="PTHR35330:SF1">
    <property type="entry name" value="SIROHEME BIOSYNTHESIS PROTEIN MET8"/>
    <property type="match status" value="1"/>
</dbReference>
<dbReference type="SUPFAM" id="SSF51735">
    <property type="entry name" value="NAD(P)-binding Rossmann-fold domains"/>
    <property type="match status" value="1"/>
</dbReference>
<evidence type="ECO:0000256" key="5">
    <source>
        <dbReference type="ARBA" id="ARBA00023244"/>
    </source>
</evidence>
<dbReference type="EMBL" id="FUWX01000015">
    <property type="protein sequence ID" value="SJZ92433.1"/>
    <property type="molecule type" value="Genomic_DNA"/>
</dbReference>
<accession>A0A1T4PLI7</accession>
<dbReference type="GO" id="GO:0019354">
    <property type="term" value="P:siroheme biosynthetic process"/>
    <property type="evidence" value="ECO:0007669"/>
    <property type="project" value="UniProtKB-UniPathway"/>
</dbReference>
<dbReference type="PANTHER" id="PTHR35330">
    <property type="entry name" value="SIROHEME BIOSYNTHESIS PROTEIN MET8"/>
    <property type="match status" value="1"/>
</dbReference>
<dbReference type="STRING" id="180163.SAMN02745174_01957"/>
<keyword evidence="5" id="KW-0627">Porphyrin biosynthesis</keyword>
<evidence type="ECO:0000313" key="7">
    <source>
        <dbReference type="EMBL" id="SJZ92433.1"/>
    </source>
</evidence>
<dbReference type="OrthoDB" id="9773765at2"/>
<protein>
    <recommendedName>
        <fullName evidence="2">precorrin-2 dehydrogenase</fullName>
        <ecNumber evidence="2">1.3.1.76</ecNumber>
    </recommendedName>
</protein>
<comment type="pathway">
    <text evidence="1">Porphyrin-containing compound metabolism; siroheme biosynthesis; sirohydrochlorin from precorrin-2: step 1/1.</text>
</comment>
<dbReference type="GO" id="GO:0043115">
    <property type="term" value="F:precorrin-2 dehydrogenase activity"/>
    <property type="evidence" value="ECO:0007669"/>
    <property type="project" value="UniProtKB-EC"/>
</dbReference>
<proteinExistence type="predicted"/>
<keyword evidence="8" id="KW-1185">Reference proteome</keyword>
<dbReference type="EC" id="1.3.1.76" evidence="2"/>
<evidence type="ECO:0000256" key="6">
    <source>
        <dbReference type="ARBA" id="ARBA00047561"/>
    </source>
</evidence>
<keyword evidence="3" id="KW-0560">Oxidoreductase</keyword>
<evidence type="ECO:0000256" key="2">
    <source>
        <dbReference type="ARBA" id="ARBA00012400"/>
    </source>
</evidence>
<keyword evidence="4" id="KW-0520">NAD</keyword>
<gene>
    <name evidence="7" type="ORF">SAMN02745174_01957</name>
</gene>
<dbReference type="InterPro" id="IPR028161">
    <property type="entry name" value="Met8-like"/>
</dbReference>
<evidence type="ECO:0000256" key="4">
    <source>
        <dbReference type="ARBA" id="ARBA00023027"/>
    </source>
</evidence>
<dbReference type="GO" id="GO:0004325">
    <property type="term" value="F:ferrochelatase activity"/>
    <property type="evidence" value="ECO:0007669"/>
    <property type="project" value="InterPro"/>
</dbReference>
<dbReference type="InterPro" id="IPR036291">
    <property type="entry name" value="NAD(P)-bd_dom_sf"/>
</dbReference>